<comment type="catalytic activity">
    <reaction evidence="5">
        <text>L-tryptophan + O2 = N-formyl-L-kynurenine</text>
        <dbReference type="Rhea" id="RHEA:24536"/>
        <dbReference type="ChEBI" id="CHEBI:15379"/>
        <dbReference type="ChEBI" id="CHEBI:57912"/>
        <dbReference type="ChEBI" id="CHEBI:58629"/>
    </reaction>
</comment>
<evidence type="ECO:0000313" key="7">
    <source>
        <dbReference type="Proteomes" id="UP000799428"/>
    </source>
</evidence>
<dbReference type="Pfam" id="PF01231">
    <property type="entry name" value="IDO"/>
    <property type="match status" value="1"/>
</dbReference>
<evidence type="ECO:0000256" key="3">
    <source>
        <dbReference type="ARBA" id="ARBA00023004"/>
    </source>
</evidence>
<dbReference type="EC" id="1.13.11.52" evidence="5"/>
<proteinExistence type="inferred from homology"/>
<organism evidence="6 7">
    <name type="scientific">Pleomassaria siparia CBS 279.74</name>
    <dbReference type="NCBI Taxonomy" id="1314801"/>
    <lineage>
        <taxon>Eukaryota</taxon>
        <taxon>Fungi</taxon>
        <taxon>Dikarya</taxon>
        <taxon>Ascomycota</taxon>
        <taxon>Pezizomycotina</taxon>
        <taxon>Dothideomycetes</taxon>
        <taxon>Pleosporomycetidae</taxon>
        <taxon>Pleosporales</taxon>
        <taxon>Pleomassariaceae</taxon>
        <taxon>Pleomassaria</taxon>
    </lineage>
</organism>
<dbReference type="PANTHER" id="PTHR28657:SF10">
    <property type="entry name" value="INDOLEAMINE 2,3-DIOXYGENASE"/>
    <property type="match status" value="1"/>
</dbReference>
<dbReference type="OrthoDB" id="540174at2759"/>
<accession>A0A6G1K8Z7</accession>
<comment type="similarity">
    <text evidence="1 5">Belongs to the indoleamine 2,3-dioxygenase family.</text>
</comment>
<keyword evidence="3 4" id="KW-0408">Iron</keyword>
<evidence type="ECO:0000256" key="4">
    <source>
        <dbReference type="PIRSR" id="PIRSR600898-1"/>
    </source>
</evidence>
<keyword evidence="2 4" id="KW-0479">Metal-binding</keyword>
<dbReference type="Proteomes" id="UP000799428">
    <property type="component" value="Unassembled WGS sequence"/>
</dbReference>
<keyword evidence="7" id="KW-1185">Reference proteome</keyword>
<dbReference type="InterPro" id="IPR037217">
    <property type="entry name" value="Trp/Indoleamine_2_3_dOase-like"/>
</dbReference>
<keyword evidence="4 5" id="KW-0349">Heme</keyword>
<gene>
    <name evidence="6" type="ORF">K504DRAFT_406465</name>
</gene>
<evidence type="ECO:0000256" key="5">
    <source>
        <dbReference type="RuleBase" id="RU369119"/>
    </source>
</evidence>
<dbReference type="GO" id="GO:0046872">
    <property type="term" value="F:metal ion binding"/>
    <property type="evidence" value="ECO:0007669"/>
    <property type="project" value="UniProtKB-UniRule"/>
</dbReference>
<reference evidence="6" key="1">
    <citation type="journal article" date="2020" name="Stud. Mycol.">
        <title>101 Dothideomycetes genomes: a test case for predicting lifestyles and emergence of pathogens.</title>
        <authorList>
            <person name="Haridas S."/>
            <person name="Albert R."/>
            <person name="Binder M."/>
            <person name="Bloem J."/>
            <person name="Labutti K."/>
            <person name="Salamov A."/>
            <person name="Andreopoulos B."/>
            <person name="Baker S."/>
            <person name="Barry K."/>
            <person name="Bills G."/>
            <person name="Bluhm B."/>
            <person name="Cannon C."/>
            <person name="Castanera R."/>
            <person name="Culley D."/>
            <person name="Daum C."/>
            <person name="Ezra D."/>
            <person name="Gonzalez J."/>
            <person name="Henrissat B."/>
            <person name="Kuo A."/>
            <person name="Liang C."/>
            <person name="Lipzen A."/>
            <person name="Lutzoni F."/>
            <person name="Magnuson J."/>
            <person name="Mondo S."/>
            <person name="Nolan M."/>
            <person name="Ohm R."/>
            <person name="Pangilinan J."/>
            <person name="Park H.-J."/>
            <person name="Ramirez L."/>
            <person name="Alfaro M."/>
            <person name="Sun H."/>
            <person name="Tritt A."/>
            <person name="Yoshinaga Y."/>
            <person name="Zwiers L.-H."/>
            <person name="Turgeon B."/>
            <person name="Goodwin S."/>
            <person name="Spatafora J."/>
            <person name="Crous P."/>
            <person name="Grigoriev I."/>
        </authorList>
    </citation>
    <scope>NUCLEOTIDE SEQUENCE</scope>
    <source>
        <strain evidence="6">CBS 279.74</strain>
    </source>
</reference>
<comment type="function">
    <text evidence="5">Produces N-formyl-kynurenine through the oxidation of tryptophan.</text>
</comment>
<sequence>MPHNTSSMPVPLTGSLERFEVSKNAFLPEQLPLDRLSDPYYESWETILDQLPSLLATASLRGEVDRLQVLDISRLVSQREWQRAYLILSFFTHSYIWESGGPSERLPASISVPFLAVSSHLGLPPTATYAALNLWNFTRISPSASLSNVDNLRALHTFTGTRDEEWFYVISVAIESHGAPIIPAMLSAMDAAQADKPDTVIEALGKFSQCIREIGMILQRMDDHCQPDVFYNKIRPFLAGSKNMAVAGLPNGVFYDEGEGKGQWRQYSGGSNAQSSLIQFLDVALGVEHSLTGAKKGSNPGFLNEMRNYMPGPHRAFLQHVESVSNIRNYAATNTEVAIAYNAAVEELSHFRDIHIQIVTRYIINPSRKQGPVKNAGMNLAVASTHSKTKSLHGTGGTALIPFLKQSRDETKATSLQ</sequence>
<dbReference type="GO" id="GO:0019441">
    <property type="term" value="P:L-tryptophan catabolic process to kynurenine"/>
    <property type="evidence" value="ECO:0007669"/>
    <property type="project" value="UniProtKB-UniRule"/>
</dbReference>
<dbReference type="InterPro" id="IPR000898">
    <property type="entry name" value="Indolamine_dOase"/>
</dbReference>
<dbReference type="PROSITE" id="PS00876">
    <property type="entry name" value="IDO_1"/>
    <property type="match status" value="1"/>
</dbReference>
<evidence type="ECO:0000256" key="2">
    <source>
        <dbReference type="ARBA" id="ARBA00022723"/>
    </source>
</evidence>
<keyword evidence="5" id="KW-0560">Oxidoreductase</keyword>
<dbReference type="GO" id="GO:0034354">
    <property type="term" value="P:'de novo' NAD+ biosynthetic process from L-tryptophan"/>
    <property type="evidence" value="ECO:0007669"/>
    <property type="project" value="TreeGrafter"/>
</dbReference>
<dbReference type="PANTHER" id="PTHR28657">
    <property type="entry name" value="INDOLEAMINE 2,3-DIOXYGENASE"/>
    <property type="match status" value="1"/>
</dbReference>
<dbReference type="GO" id="GO:0005737">
    <property type="term" value="C:cytoplasm"/>
    <property type="evidence" value="ECO:0007669"/>
    <property type="project" value="TreeGrafter"/>
</dbReference>
<name>A0A6G1K8Z7_9PLEO</name>
<evidence type="ECO:0000256" key="1">
    <source>
        <dbReference type="ARBA" id="ARBA00007119"/>
    </source>
</evidence>
<keyword evidence="5 6" id="KW-0223">Dioxygenase</keyword>
<dbReference type="EMBL" id="MU005770">
    <property type="protein sequence ID" value="KAF2709369.1"/>
    <property type="molecule type" value="Genomic_DNA"/>
</dbReference>
<dbReference type="AlphaFoldDB" id="A0A6G1K8Z7"/>
<dbReference type="FunFam" id="1.20.58.480:FF:000004">
    <property type="entry name" value="Indoleamine 2,3-dioxygenase subfamily"/>
    <property type="match status" value="1"/>
</dbReference>
<dbReference type="GO" id="GO:0020037">
    <property type="term" value="F:heme binding"/>
    <property type="evidence" value="ECO:0007669"/>
    <property type="project" value="UniProtKB-UniRule"/>
</dbReference>
<dbReference type="Gene3D" id="1.20.58.480">
    <property type="match status" value="1"/>
</dbReference>
<protein>
    <recommendedName>
        <fullName evidence="5">Indoleamine 2,3-dioxygenase</fullName>
        <ecNumber evidence="5">1.13.11.52</ecNumber>
    </recommendedName>
</protein>
<dbReference type="GO" id="GO:0033754">
    <property type="term" value="F:indoleamine 2,3-dioxygenase activity"/>
    <property type="evidence" value="ECO:0007669"/>
    <property type="project" value="UniProtKB-EC"/>
</dbReference>
<dbReference type="SUPFAM" id="SSF140959">
    <property type="entry name" value="Indolic compounds 2,3-dioxygenase-like"/>
    <property type="match status" value="1"/>
</dbReference>
<evidence type="ECO:0000313" key="6">
    <source>
        <dbReference type="EMBL" id="KAF2709369.1"/>
    </source>
</evidence>
<feature type="binding site" description="proximal binding residue" evidence="4">
    <location>
        <position position="355"/>
    </location>
    <ligand>
        <name>heme b</name>
        <dbReference type="ChEBI" id="CHEBI:60344"/>
    </ligand>
    <ligandPart>
        <name>Fe</name>
        <dbReference type="ChEBI" id="CHEBI:18248"/>
    </ligandPart>
</feature>